<name>A0A3D9IJJ3_9BACL</name>
<evidence type="ECO:0000259" key="1">
    <source>
        <dbReference type="Pfam" id="PF14498"/>
    </source>
</evidence>
<evidence type="ECO:0000313" key="5">
    <source>
        <dbReference type="Proteomes" id="UP000256869"/>
    </source>
</evidence>
<dbReference type="InterPro" id="IPR027414">
    <property type="entry name" value="GH95_N_dom"/>
</dbReference>
<dbReference type="InterPro" id="IPR008928">
    <property type="entry name" value="6-hairpin_glycosidase_sf"/>
</dbReference>
<dbReference type="Pfam" id="PF21307">
    <property type="entry name" value="Glyco_hydro_95_C"/>
    <property type="match status" value="1"/>
</dbReference>
<dbReference type="Pfam" id="PF14498">
    <property type="entry name" value="Glyco_hyd_65N_2"/>
    <property type="match status" value="1"/>
</dbReference>
<feature type="domain" description="Glycosyl hydrolase family 95 N-terminal" evidence="1">
    <location>
        <begin position="6"/>
        <end position="244"/>
    </location>
</feature>
<feature type="domain" description="Alpha fucosidase A-like C-terminal" evidence="2">
    <location>
        <begin position="686"/>
        <end position="748"/>
    </location>
</feature>
<dbReference type="PIRSF" id="PIRSF007663">
    <property type="entry name" value="UCP007663"/>
    <property type="match status" value="1"/>
</dbReference>
<evidence type="ECO:0000259" key="3">
    <source>
        <dbReference type="Pfam" id="PF22124"/>
    </source>
</evidence>
<dbReference type="PANTHER" id="PTHR31084">
    <property type="entry name" value="ALPHA-L-FUCOSIDASE 2"/>
    <property type="match status" value="1"/>
</dbReference>
<feature type="domain" description="Glycosyl hydrolase family 95 catalytic" evidence="3">
    <location>
        <begin position="265"/>
        <end position="684"/>
    </location>
</feature>
<dbReference type="Gene3D" id="1.50.10.10">
    <property type="match status" value="1"/>
</dbReference>
<dbReference type="Pfam" id="PF22124">
    <property type="entry name" value="Glyco_hydro_95_cat"/>
    <property type="match status" value="1"/>
</dbReference>
<dbReference type="EMBL" id="QRDY01000005">
    <property type="protein sequence ID" value="RED61827.1"/>
    <property type="molecule type" value="Genomic_DNA"/>
</dbReference>
<dbReference type="GO" id="GO:0004560">
    <property type="term" value="F:alpha-L-fucosidase activity"/>
    <property type="evidence" value="ECO:0007669"/>
    <property type="project" value="InterPro"/>
</dbReference>
<keyword evidence="5" id="KW-1185">Reference proteome</keyword>
<proteinExistence type="predicted"/>
<protein>
    <submittedName>
        <fullName evidence="4">Alpha-L-fucosidase 2</fullName>
    </submittedName>
</protein>
<dbReference type="PANTHER" id="PTHR31084:SF0">
    <property type="entry name" value="ALPHA-L-FUCOSIDASE 2"/>
    <property type="match status" value="1"/>
</dbReference>
<accession>A0A3D9IJJ3</accession>
<sequence>MKNWKLWYSSPAVNWQQGLPLGNGRLGAVVYGGIANETWRMTELTYWSGQAERTPSASKGRADLDRIRQPFFAGNYKQGEELASQLFQPEKGNFGTNLHICDILLQFEHQGEDFVRELDLDHALVRKTYNVNGMAVSREVLATHVDSVVASRLWSEHKGGISFSLGISGSTPSFASSLTNMGTIAFEGKATETIHSDGECGVFCKGVVKVFASGGAINYESNKIVVENADEAFIYFAVNTDYEQDNEQWDKEAERQIDQAAAKGFSKLKEAHIADYRRLFGRVDIDLGHSSRAELPIDERKRLFLIEPDADPQLFALFFQYGRYLMIAGSRADSPLPMHLQGIWNDGEANLMEWSCDYHLDINTEMNYYPAEVSNLSESQLPLIDFIDRLSIAGQSTAQDFYGCKGWVAHVFTNAWLFTAPGWQYTWGLHVTGGLWLATQLREHYEFGRDRNFLEDKAYPILKGAAAFFLDYMIQHPKYGWLVTGPSNSPENSFYADGYKESAHHLSMGATLDQVLVRDLFSFCLKSAGLLQVDFELQDKLKHALTLLPPLRIGTNGQLQEWLEDYEEAVPDHRHLSHLYSLYPSNQITPAGSAELSAAARRTLENRRSREDLEDVEFTAAAFSVNFARLHDGERAYGHLSHLIGQLSFDNLLTYSKPGIAGAENNIFVVDGNFGGMAAMAEMLLQSHAGEIHLLPALPKKWPTGKVSGLRAKGNLEVDISWENGILVEARIQTFSKDQTLLRYANQALLFEGEPNCLYVFDNQLSRTELRRGIYK</sequence>
<dbReference type="AlphaFoldDB" id="A0A3D9IJJ3"/>
<comment type="caution">
    <text evidence="4">The sequence shown here is derived from an EMBL/GenBank/DDBJ whole genome shotgun (WGS) entry which is preliminary data.</text>
</comment>
<evidence type="ECO:0000313" key="4">
    <source>
        <dbReference type="EMBL" id="RED61827.1"/>
    </source>
</evidence>
<dbReference type="RefSeq" id="WP_115992849.1">
    <property type="nucleotide sequence ID" value="NZ_QRDY01000005.1"/>
</dbReference>
<gene>
    <name evidence="4" type="ORF">DFP95_105256</name>
</gene>
<evidence type="ECO:0000259" key="2">
    <source>
        <dbReference type="Pfam" id="PF21307"/>
    </source>
</evidence>
<dbReference type="InterPro" id="IPR016518">
    <property type="entry name" value="Alpha-L-fucosidase"/>
</dbReference>
<dbReference type="Proteomes" id="UP000256869">
    <property type="component" value="Unassembled WGS sequence"/>
</dbReference>
<dbReference type="SUPFAM" id="SSF48208">
    <property type="entry name" value="Six-hairpin glycosidases"/>
    <property type="match status" value="1"/>
</dbReference>
<dbReference type="InterPro" id="IPR049053">
    <property type="entry name" value="AFCA-like_C"/>
</dbReference>
<dbReference type="GO" id="GO:0005975">
    <property type="term" value="P:carbohydrate metabolic process"/>
    <property type="evidence" value="ECO:0007669"/>
    <property type="project" value="InterPro"/>
</dbReference>
<dbReference type="InterPro" id="IPR012341">
    <property type="entry name" value="6hp_glycosidase-like_sf"/>
</dbReference>
<dbReference type="OrthoDB" id="9802600at2"/>
<organism evidence="4 5">
    <name type="scientific">Cohnella lupini</name>
    <dbReference type="NCBI Taxonomy" id="1294267"/>
    <lineage>
        <taxon>Bacteria</taxon>
        <taxon>Bacillati</taxon>
        <taxon>Bacillota</taxon>
        <taxon>Bacilli</taxon>
        <taxon>Bacillales</taxon>
        <taxon>Paenibacillaceae</taxon>
        <taxon>Cohnella</taxon>
    </lineage>
</organism>
<reference evidence="4 5" key="1">
    <citation type="submission" date="2018-07" db="EMBL/GenBank/DDBJ databases">
        <title>Genomic Encyclopedia of Type Strains, Phase III (KMG-III): the genomes of soil and plant-associated and newly described type strains.</title>
        <authorList>
            <person name="Whitman W."/>
        </authorList>
    </citation>
    <scope>NUCLEOTIDE SEQUENCE [LARGE SCALE GENOMIC DNA]</scope>
    <source>
        <strain evidence="4 5">CECT 8236</strain>
    </source>
</reference>
<dbReference type="InterPro" id="IPR054363">
    <property type="entry name" value="GH95_cat"/>
</dbReference>